<dbReference type="InterPro" id="IPR003961">
    <property type="entry name" value="FN3_dom"/>
</dbReference>
<protein>
    <recommendedName>
        <fullName evidence="2">Fibronectin type-III domain-containing protein</fullName>
    </recommendedName>
</protein>
<organism evidence="3 4">
    <name type="scientific">Geodia barretti</name>
    <name type="common">Barrett's horny sponge</name>
    <dbReference type="NCBI Taxonomy" id="519541"/>
    <lineage>
        <taxon>Eukaryota</taxon>
        <taxon>Metazoa</taxon>
        <taxon>Porifera</taxon>
        <taxon>Demospongiae</taxon>
        <taxon>Heteroscleromorpha</taxon>
        <taxon>Tetractinellida</taxon>
        <taxon>Astrophorina</taxon>
        <taxon>Geodiidae</taxon>
        <taxon>Geodia</taxon>
    </lineage>
</organism>
<keyword evidence="1" id="KW-0732">Signal</keyword>
<reference evidence="3" key="1">
    <citation type="submission" date="2023-03" db="EMBL/GenBank/DDBJ databases">
        <authorList>
            <person name="Steffen K."/>
            <person name="Cardenas P."/>
        </authorList>
    </citation>
    <scope>NUCLEOTIDE SEQUENCE</scope>
</reference>
<feature type="signal peptide" evidence="1">
    <location>
        <begin position="1"/>
        <end position="27"/>
    </location>
</feature>
<name>A0AA35WDC0_GEOBA</name>
<accession>A0AA35WDC0</accession>
<dbReference type="CDD" id="cd00063">
    <property type="entry name" value="FN3"/>
    <property type="match status" value="1"/>
</dbReference>
<dbReference type="Pfam" id="PF00041">
    <property type="entry name" value="fn3"/>
    <property type="match status" value="1"/>
</dbReference>
<dbReference type="PROSITE" id="PS50853">
    <property type="entry name" value="FN3"/>
    <property type="match status" value="1"/>
</dbReference>
<evidence type="ECO:0000256" key="1">
    <source>
        <dbReference type="SAM" id="SignalP"/>
    </source>
</evidence>
<feature type="non-terminal residue" evidence="3">
    <location>
        <position position="1"/>
    </location>
</feature>
<dbReference type="SMART" id="SM00060">
    <property type="entry name" value="FN3"/>
    <property type="match status" value="1"/>
</dbReference>
<dbReference type="Gene3D" id="2.60.40.10">
    <property type="entry name" value="Immunoglobulins"/>
    <property type="match status" value="1"/>
</dbReference>
<dbReference type="EMBL" id="CASHTH010001603">
    <property type="protein sequence ID" value="CAI8017198.1"/>
    <property type="molecule type" value="Genomic_DNA"/>
</dbReference>
<feature type="chain" id="PRO_5041244877" description="Fibronectin type-III domain-containing protein" evidence="1">
    <location>
        <begin position="28"/>
        <end position="239"/>
    </location>
</feature>
<dbReference type="InterPro" id="IPR013783">
    <property type="entry name" value="Ig-like_fold"/>
</dbReference>
<dbReference type="InterPro" id="IPR036116">
    <property type="entry name" value="FN3_sf"/>
</dbReference>
<proteinExistence type="predicted"/>
<evidence type="ECO:0000313" key="3">
    <source>
        <dbReference type="EMBL" id="CAI8017198.1"/>
    </source>
</evidence>
<dbReference type="Proteomes" id="UP001174909">
    <property type="component" value="Unassembled WGS sequence"/>
</dbReference>
<comment type="caution">
    <text evidence="3">The sequence shown here is derived from an EMBL/GenBank/DDBJ whole genome shotgun (WGS) entry which is preliminary data.</text>
</comment>
<evidence type="ECO:0000259" key="2">
    <source>
        <dbReference type="PROSITE" id="PS50853"/>
    </source>
</evidence>
<evidence type="ECO:0000313" key="4">
    <source>
        <dbReference type="Proteomes" id="UP001174909"/>
    </source>
</evidence>
<keyword evidence="4" id="KW-1185">Reference proteome</keyword>
<feature type="domain" description="Fibronectin type-III" evidence="2">
    <location>
        <begin position="151"/>
        <end position="239"/>
    </location>
</feature>
<gene>
    <name evidence="3" type="ORF">GBAR_LOCUS10484</name>
</gene>
<sequence length="239" mass="24624">MNVAMREIPLLWLGIAISVVFIVTAEAQVSAVSSFNDPRCAGQMVCPNDPLLFTCTVTDSPSPAARVILPSGEGVLLTITNMTQVIGATSLPDGVTEQSHNAIVGGGLTNYTLTLAIERASLLGGNPVICNSLIGSMDEASCPIATDPPGPPESLSQVVSANTETSAVVQWRSPAMTGGTGVTISEYRVTVEGGMTQTVSHDDSEGVFTATITVPEYNTSYSVSVTAINSCGLSSQPAT</sequence>
<dbReference type="SUPFAM" id="SSF49265">
    <property type="entry name" value="Fibronectin type III"/>
    <property type="match status" value="1"/>
</dbReference>
<dbReference type="AlphaFoldDB" id="A0AA35WDC0"/>